<dbReference type="Proteomes" id="UP001208567">
    <property type="component" value="Unassembled WGS sequence"/>
</dbReference>
<evidence type="ECO:0008006" key="12">
    <source>
        <dbReference type="Google" id="ProtNLM"/>
    </source>
</evidence>
<keyword evidence="5" id="KW-0472">Membrane</keyword>
<dbReference type="InterPro" id="IPR057336">
    <property type="entry name" value="GerAC_N"/>
</dbReference>
<dbReference type="PANTHER" id="PTHR35789">
    <property type="entry name" value="SPORE GERMINATION PROTEIN B3"/>
    <property type="match status" value="1"/>
</dbReference>
<evidence type="ECO:0000256" key="2">
    <source>
        <dbReference type="ARBA" id="ARBA00007886"/>
    </source>
</evidence>
<evidence type="ECO:0000256" key="1">
    <source>
        <dbReference type="ARBA" id="ARBA00004635"/>
    </source>
</evidence>
<keyword evidence="6" id="KW-0564">Palmitate</keyword>
<dbReference type="PROSITE" id="PS51257">
    <property type="entry name" value="PROKAR_LIPOPROTEIN"/>
    <property type="match status" value="1"/>
</dbReference>
<dbReference type="InterPro" id="IPR046953">
    <property type="entry name" value="Spore_GerAC-like_C"/>
</dbReference>
<dbReference type="NCBIfam" id="TIGR02887">
    <property type="entry name" value="spore_ger_x_C"/>
    <property type="match status" value="1"/>
</dbReference>
<evidence type="ECO:0000313" key="11">
    <source>
        <dbReference type="Proteomes" id="UP001208567"/>
    </source>
</evidence>
<comment type="caution">
    <text evidence="10">The sequence shown here is derived from an EMBL/GenBank/DDBJ whole genome shotgun (WGS) entry which is preliminary data.</text>
</comment>
<dbReference type="InterPro" id="IPR038501">
    <property type="entry name" value="Spore_GerAC_C_sf"/>
</dbReference>
<dbReference type="Pfam" id="PF05504">
    <property type="entry name" value="Spore_GerAC"/>
    <property type="match status" value="1"/>
</dbReference>
<evidence type="ECO:0000256" key="6">
    <source>
        <dbReference type="ARBA" id="ARBA00023139"/>
    </source>
</evidence>
<evidence type="ECO:0000259" key="9">
    <source>
        <dbReference type="Pfam" id="PF25198"/>
    </source>
</evidence>
<organism evidence="10 11">
    <name type="scientific">Clostridium omnivorum</name>
    <dbReference type="NCBI Taxonomy" id="1604902"/>
    <lineage>
        <taxon>Bacteria</taxon>
        <taxon>Bacillati</taxon>
        <taxon>Bacillota</taxon>
        <taxon>Clostridia</taxon>
        <taxon>Eubacteriales</taxon>
        <taxon>Clostridiaceae</taxon>
        <taxon>Clostridium</taxon>
    </lineage>
</organism>
<keyword evidence="3" id="KW-0309">Germination</keyword>
<dbReference type="EMBL" id="BRXR01000001">
    <property type="protein sequence ID" value="GLC32590.1"/>
    <property type="molecule type" value="Genomic_DNA"/>
</dbReference>
<reference evidence="10 11" key="1">
    <citation type="journal article" date="2024" name="Int. J. Syst. Evol. Microbiol.">
        <title>Clostridium omnivorum sp. nov., isolated from anoxic soil under the treatment of reductive soil disinfestation.</title>
        <authorList>
            <person name="Ueki A."/>
            <person name="Tonouchi A."/>
            <person name="Kaku N."/>
            <person name="Honma S."/>
            <person name="Ueki K."/>
        </authorList>
    </citation>
    <scope>NUCLEOTIDE SEQUENCE [LARGE SCALE GENOMIC DNA]</scope>
    <source>
        <strain evidence="10 11">E14</strain>
    </source>
</reference>
<comment type="subcellular location">
    <subcellularLocation>
        <location evidence="1">Membrane</location>
        <topology evidence="1">Lipid-anchor</topology>
    </subcellularLocation>
</comment>
<accession>A0ABQ5NC35</accession>
<keyword evidence="4" id="KW-0732">Signal</keyword>
<keyword evidence="7" id="KW-0449">Lipoprotein</keyword>
<feature type="domain" description="Spore germination protein N-terminal" evidence="9">
    <location>
        <begin position="24"/>
        <end position="196"/>
    </location>
</feature>
<sequence>MKNKNKILVCLFISSSILFTGCWDKVEFEEQGYVGAIGIDNGPKNSIRVTFQIVKTVSQSGPSATGSAMGSSEKATSEIITINSPDFFSARDLVGIAITRKITLSHSRVLIVGEDFAKSYKFYPILEASLRDEEMRRSMGLMITRETAEEFINNNKMILESSPTKFYQLMTQRWKQIGYVPPRSNINRFIQRTEQGESIFIANYGTTKIFSVKGGKNESDYLPGEIGMTSKTSTEIIGSAVLKDGKMVGRLNGDETRLVSMLRSTPEFQSILYSQVDPLDPKYMIGMRLKKDKKTKIYIDTNKDVPLIDVTVPITIEVLSIPSFVNYPEDTEKQTILKNAIENEFETSSLNLVEKTQKEFKGDPFLWENEARKNFLTYNAYKNYSWSAKYPEANVKIHYKVTIRGFGKALKPPNKESETQ</sequence>
<dbReference type="Pfam" id="PF25198">
    <property type="entry name" value="Spore_GerAC_N"/>
    <property type="match status" value="1"/>
</dbReference>
<comment type="similarity">
    <text evidence="2">Belongs to the GerABKC lipoprotein family.</text>
</comment>
<dbReference type="RefSeq" id="WP_264851898.1">
    <property type="nucleotide sequence ID" value="NZ_BRXR01000001.1"/>
</dbReference>
<evidence type="ECO:0000259" key="8">
    <source>
        <dbReference type="Pfam" id="PF05504"/>
    </source>
</evidence>
<keyword evidence="11" id="KW-1185">Reference proteome</keyword>
<evidence type="ECO:0000313" key="10">
    <source>
        <dbReference type="EMBL" id="GLC32590.1"/>
    </source>
</evidence>
<evidence type="ECO:0000256" key="7">
    <source>
        <dbReference type="ARBA" id="ARBA00023288"/>
    </source>
</evidence>
<evidence type="ECO:0000256" key="5">
    <source>
        <dbReference type="ARBA" id="ARBA00023136"/>
    </source>
</evidence>
<dbReference type="Gene3D" id="3.30.300.210">
    <property type="entry name" value="Nutrient germinant receptor protein C, domain 3"/>
    <property type="match status" value="1"/>
</dbReference>
<dbReference type="PANTHER" id="PTHR35789:SF1">
    <property type="entry name" value="SPORE GERMINATION PROTEIN B3"/>
    <property type="match status" value="1"/>
</dbReference>
<evidence type="ECO:0000256" key="3">
    <source>
        <dbReference type="ARBA" id="ARBA00022544"/>
    </source>
</evidence>
<evidence type="ECO:0000256" key="4">
    <source>
        <dbReference type="ARBA" id="ARBA00022729"/>
    </source>
</evidence>
<feature type="domain" description="Spore germination GerAC-like C-terminal" evidence="8">
    <location>
        <begin position="238"/>
        <end position="407"/>
    </location>
</feature>
<proteinExistence type="inferred from homology"/>
<dbReference type="InterPro" id="IPR008844">
    <property type="entry name" value="Spore_GerAC-like"/>
</dbReference>
<name>A0ABQ5NC35_9CLOT</name>
<protein>
    <recommendedName>
        <fullName evidence="12">Ger(X)C family spore germination protein</fullName>
    </recommendedName>
</protein>
<gene>
    <name evidence="10" type="ORF">bsdE14_40000</name>
</gene>